<evidence type="ECO:0000256" key="11">
    <source>
        <dbReference type="ARBA" id="ARBA00037930"/>
    </source>
</evidence>
<feature type="region of interest" description="Disordered" evidence="13">
    <location>
        <begin position="157"/>
        <end position="188"/>
    </location>
</feature>
<feature type="compositionally biased region" description="Low complexity" evidence="13">
    <location>
        <begin position="7"/>
        <end position="63"/>
    </location>
</feature>
<feature type="compositionally biased region" description="Basic residues" evidence="13">
    <location>
        <begin position="1380"/>
        <end position="1390"/>
    </location>
</feature>
<feature type="compositionally biased region" description="Low complexity" evidence="13">
    <location>
        <begin position="1350"/>
        <end position="1360"/>
    </location>
</feature>
<evidence type="ECO:0000256" key="4">
    <source>
        <dbReference type="ARBA" id="ARBA00022737"/>
    </source>
</evidence>
<evidence type="ECO:0000259" key="14">
    <source>
        <dbReference type="PROSITE" id="PS50157"/>
    </source>
</evidence>
<dbReference type="SUPFAM" id="SSF57667">
    <property type="entry name" value="beta-beta-alpha zinc fingers"/>
    <property type="match status" value="1"/>
</dbReference>
<dbReference type="InterPro" id="IPR036236">
    <property type="entry name" value="Znf_C2H2_sf"/>
</dbReference>
<organism evidence="15 16">
    <name type="scientific">Drosophila willistoni</name>
    <name type="common">Fruit fly</name>
    <dbReference type="NCBI Taxonomy" id="7260"/>
    <lineage>
        <taxon>Eukaryota</taxon>
        <taxon>Metazoa</taxon>
        <taxon>Ecdysozoa</taxon>
        <taxon>Arthropoda</taxon>
        <taxon>Hexapoda</taxon>
        <taxon>Insecta</taxon>
        <taxon>Pterygota</taxon>
        <taxon>Neoptera</taxon>
        <taxon>Endopterygota</taxon>
        <taxon>Diptera</taxon>
        <taxon>Brachycera</taxon>
        <taxon>Muscomorpha</taxon>
        <taxon>Ephydroidea</taxon>
        <taxon>Drosophilidae</taxon>
        <taxon>Drosophila</taxon>
        <taxon>Sophophora</taxon>
    </lineage>
</organism>
<feature type="compositionally biased region" description="Polar residues" evidence="13">
    <location>
        <begin position="64"/>
        <end position="89"/>
    </location>
</feature>
<evidence type="ECO:0000256" key="2">
    <source>
        <dbReference type="ARBA" id="ARBA00022491"/>
    </source>
</evidence>
<feature type="region of interest" description="Disordered" evidence="13">
    <location>
        <begin position="267"/>
        <end position="379"/>
    </location>
</feature>
<dbReference type="Proteomes" id="UP000007798">
    <property type="component" value="Unassembled WGS sequence"/>
</dbReference>
<dbReference type="EMBL" id="CH963848">
    <property type="protein sequence ID" value="EDW73791.2"/>
    <property type="molecule type" value="Genomic_DNA"/>
</dbReference>
<feature type="compositionally biased region" description="Low complexity" evidence="13">
    <location>
        <begin position="173"/>
        <end position="187"/>
    </location>
</feature>
<dbReference type="GO" id="GO:0006325">
    <property type="term" value="P:chromatin organization"/>
    <property type="evidence" value="ECO:0007669"/>
    <property type="project" value="UniProtKB-KW"/>
</dbReference>
<feature type="compositionally biased region" description="Low complexity" evidence="13">
    <location>
        <begin position="552"/>
        <end position="567"/>
    </location>
</feature>
<dbReference type="GO" id="GO:0008270">
    <property type="term" value="F:zinc ion binding"/>
    <property type="evidence" value="ECO:0007669"/>
    <property type="project" value="UniProtKB-KW"/>
</dbReference>
<dbReference type="PANTHER" id="PTHR46541">
    <property type="entry name" value="ZINC FINGER PROTEIN AEBP2"/>
    <property type="match status" value="1"/>
</dbReference>
<dbReference type="PROSITE" id="PS50157">
    <property type="entry name" value="ZINC_FINGER_C2H2_2"/>
    <property type="match status" value="1"/>
</dbReference>
<feature type="compositionally biased region" description="Basic and acidic residues" evidence="13">
    <location>
        <begin position="940"/>
        <end position="949"/>
    </location>
</feature>
<dbReference type="SMR" id="B4MNV2"/>
<dbReference type="PANTHER" id="PTHR46541:SF1">
    <property type="entry name" value="ZINC FINGER PROTEIN AEBP2"/>
    <property type="match status" value="1"/>
</dbReference>
<feature type="compositionally biased region" description="Polar residues" evidence="13">
    <location>
        <begin position="785"/>
        <end position="794"/>
    </location>
</feature>
<accession>B4MNV2</accession>
<keyword evidence="10" id="KW-0539">Nucleus</keyword>
<feature type="compositionally biased region" description="Polar residues" evidence="13">
    <location>
        <begin position="594"/>
        <end position="611"/>
    </location>
</feature>
<feature type="compositionally biased region" description="Polar residues" evidence="13">
    <location>
        <begin position="867"/>
        <end position="897"/>
    </location>
</feature>
<reference evidence="15 16" key="1">
    <citation type="journal article" date="2007" name="Nature">
        <title>Evolution of genes and genomes on the Drosophila phylogeny.</title>
        <authorList>
            <consortium name="Drosophila 12 Genomes Consortium"/>
            <person name="Clark A.G."/>
            <person name="Eisen M.B."/>
            <person name="Smith D.R."/>
            <person name="Bergman C.M."/>
            <person name="Oliver B."/>
            <person name="Markow T.A."/>
            <person name="Kaufman T.C."/>
            <person name="Kellis M."/>
            <person name="Gelbart W."/>
            <person name="Iyer V.N."/>
            <person name="Pollard D.A."/>
            <person name="Sackton T.B."/>
            <person name="Larracuente A.M."/>
            <person name="Singh N.D."/>
            <person name="Abad J.P."/>
            <person name="Abt D.N."/>
            <person name="Adryan B."/>
            <person name="Aguade M."/>
            <person name="Akashi H."/>
            <person name="Anderson W.W."/>
            <person name="Aquadro C.F."/>
            <person name="Ardell D.H."/>
            <person name="Arguello R."/>
            <person name="Artieri C.G."/>
            <person name="Barbash D.A."/>
            <person name="Barker D."/>
            <person name="Barsanti P."/>
            <person name="Batterham P."/>
            <person name="Batzoglou S."/>
            <person name="Begun D."/>
            <person name="Bhutkar A."/>
            <person name="Blanco E."/>
            <person name="Bosak S.A."/>
            <person name="Bradley R.K."/>
            <person name="Brand A.D."/>
            <person name="Brent M.R."/>
            <person name="Brooks A.N."/>
            <person name="Brown R.H."/>
            <person name="Butlin R.K."/>
            <person name="Caggese C."/>
            <person name="Calvi B.R."/>
            <person name="Bernardo de Carvalho A."/>
            <person name="Caspi A."/>
            <person name="Castrezana S."/>
            <person name="Celniker S.E."/>
            <person name="Chang J.L."/>
            <person name="Chapple C."/>
            <person name="Chatterji S."/>
            <person name="Chinwalla A."/>
            <person name="Civetta A."/>
            <person name="Clifton S.W."/>
            <person name="Comeron J.M."/>
            <person name="Costello J.C."/>
            <person name="Coyne J.A."/>
            <person name="Daub J."/>
            <person name="David R.G."/>
            <person name="Delcher A.L."/>
            <person name="Delehaunty K."/>
            <person name="Do C.B."/>
            <person name="Ebling H."/>
            <person name="Edwards K."/>
            <person name="Eickbush T."/>
            <person name="Evans J.D."/>
            <person name="Filipski A."/>
            <person name="Findeiss S."/>
            <person name="Freyhult E."/>
            <person name="Fulton L."/>
            <person name="Fulton R."/>
            <person name="Garcia A.C."/>
            <person name="Gardiner A."/>
            <person name="Garfield D.A."/>
            <person name="Garvin B.E."/>
            <person name="Gibson G."/>
            <person name="Gilbert D."/>
            <person name="Gnerre S."/>
            <person name="Godfrey J."/>
            <person name="Good R."/>
            <person name="Gotea V."/>
            <person name="Gravely B."/>
            <person name="Greenberg A.J."/>
            <person name="Griffiths-Jones S."/>
            <person name="Gross S."/>
            <person name="Guigo R."/>
            <person name="Gustafson E.A."/>
            <person name="Haerty W."/>
            <person name="Hahn M.W."/>
            <person name="Halligan D.L."/>
            <person name="Halpern A.L."/>
            <person name="Halter G.M."/>
            <person name="Han M.V."/>
            <person name="Heger A."/>
            <person name="Hillier L."/>
            <person name="Hinrichs A.S."/>
            <person name="Holmes I."/>
            <person name="Hoskins R.A."/>
            <person name="Hubisz M.J."/>
            <person name="Hultmark D."/>
            <person name="Huntley M.A."/>
            <person name="Jaffe D.B."/>
            <person name="Jagadeeshan S."/>
            <person name="Jeck W.R."/>
            <person name="Johnson J."/>
            <person name="Jones C.D."/>
            <person name="Jordan W.C."/>
            <person name="Karpen G.H."/>
            <person name="Kataoka E."/>
            <person name="Keightley P.D."/>
            <person name="Kheradpour P."/>
            <person name="Kirkness E.F."/>
            <person name="Koerich L.B."/>
            <person name="Kristiansen K."/>
            <person name="Kudrna D."/>
            <person name="Kulathinal R.J."/>
            <person name="Kumar S."/>
            <person name="Kwok R."/>
            <person name="Lander E."/>
            <person name="Langley C.H."/>
            <person name="Lapoint R."/>
            <person name="Lazzaro B.P."/>
            <person name="Lee S.J."/>
            <person name="Levesque L."/>
            <person name="Li R."/>
            <person name="Lin C.F."/>
            <person name="Lin M.F."/>
            <person name="Lindblad-Toh K."/>
            <person name="Llopart A."/>
            <person name="Long M."/>
            <person name="Low L."/>
            <person name="Lozovsky E."/>
            <person name="Lu J."/>
            <person name="Luo M."/>
            <person name="Machado C.A."/>
            <person name="Makalowski W."/>
            <person name="Marzo M."/>
            <person name="Matsuda M."/>
            <person name="Matzkin L."/>
            <person name="McAllister B."/>
            <person name="McBride C.S."/>
            <person name="McKernan B."/>
            <person name="McKernan K."/>
            <person name="Mendez-Lago M."/>
            <person name="Minx P."/>
            <person name="Mollenhauer M.U."/>
            <person name="Montooth K."/>
            <person name="Mount S.M."/>
            <person name="Mu X."/>
            <person name="Myers E."/>
            <person name="Negre B."/>
            <person name="Newfeld S."/>
            <person name="Nielsen R."/>
            <person name="Noor M.A."/>
            <person name="O'Grady P."/>
            <person name="Pachter L."/>
            <person name="Papaceit M."/>
            <person name="Parisi M.J."/>
            <person name="Parisi M."/>
            <person name="Parts L."/>
            <person name="Pedersen J.S."/>
            <person name="Pesole G."/>
            <person name="Phillippy A.M."/>
            <person name="Ponting C.P."/>
            <person name="Pop M."/>
            <person name="Porcelli D."/>
            <person name="Powell J.R."/>
            <person name="Prohaska S."/>
            <person name="Pruitt K."/>
            <person name="Puig M."/>
            <person name="Quesneville H."/>
            <person name="Ram K.R."/>
            <person name="Rand D."/>
            <person name="Rasmussen M.D."/>
            <person name="Reed L.K."/>
            <person name="Reenan R."/>
            <person name="Reily A."/>
            <person name="Remington K.A."/>
            <person name="Rieger T.T."/>
            <person name="Ritchie M.G."/>
            <person name="Robin C."/>
            <person name="Rogers Y.H."/>
            <person name="Rohde C."/>
            <person name="Rozas J."/>
            <person name="Rubenfield M.J."/>
            <person name="Ruiz A."/>
            <person name="Russo S."/>
            <person name="Salzberg S.L."/>
            <person name="Sanchez-Gracia A."/>
            <person name="Saranga D.J."/>
            <person name="Sato H."/>
            <person name="Schaeffer S.W."/>
            <person name="Schatz M.C."/>
            <person name="Schlenke T."/>
            <person name="Schwartz R."/>
            <person name="Segarra C."/>
            <person name="Singh R.S."/>
            <person name="Sirot L."/>
            <person name="Sirota M."/>
            <person name="Sisneros N.B."/>
            <person name="Smith C.D."/>
            <person name="Smith T.F."/>
            <person name="Spieth J."/>
            <person name="Stage D.E."/>
            <person name="Stark A."/>
            <person name="Stephan W."/>
            <person name="Strausberg R.L."/>
            <person name="Strempel S."/>
            <person name="Sturgill D."/>
            <person name="Sutton G."/>
            <person name="Sutton G.G."/>
            <person name="Tao W."/>
            <person name="Teichmann S."/>
            <person name="Tobari Y.N."/>
            <person name="Tomimura Y."/>
            <person name="Tsolas J.M."/>
            <person name="Valente V.L."/>
            <person name="Venter E."/>
            <person name="Venter J.C."/>
            <person name="Vicario S."/>
            <person name="Vieira F.G."/>
            <person name="Vilella A.J."/>
            <person name="Villasante A."/>
            <person name="Walenz B."/>
            <person name="Wang J."/>
            <person name="Wasserman M."/>
            <person name="Watts T."/>
            <person name="Wilson D."/>
            <person name="Wilson R.K."/>
            <person name="Wing R.A."/>
            <person name="Wolfner M.F."/>
            <person name="Wong A."/>
            <person name="Wong G.K."/>
            <person name="Wu C.I."/>
            <person name="Wu G."/>
            <person name="Yamamoto D."/>
            <person name="Yang H.P."/>
            <person name="Yang S.P."/>
            <person name="Yorke J.A."/>
            <person name="Yoshida K."/>
            <person name="Zdobnov E."/>
            <person name="Zhang P."/>
            <person name="Zhang Y."/>
            <person name="Zimin A.V."/>
            <person name="Baldwin J."/>
            <person name="Abdouelleil A."/>
            <person name="Abdulkadir J."/>
            <person name="Abebe A."/>
            <person name="Abera B."/>
            <person name="Abreu J."/>
            <person name="Acer S.C."/>
            <person name="Aftuck L."/>
            <person name="Alexander A."/>
            <person name="An P."/>
            <person name="Anderson E."/>
            <person name="Anderson S."/>
            <person name="Arachi H."/>
            <person name="Azer M."/>
            <person name="Bachantsang P."/>
            <person name="Barry A."/>
            <person name="Bayul T."/>
            <person name="Berlin A."/>
            <person name="Bessette D."/>
            <person name="Bloom T."/>
            <person name="Blye J."/>
            <person name="Boguslavskiy L."/>
            <person name="Bonnet C."/>
            <person name="Boukhgalter B."/>
            <person name="Bourzgui I."/>
            <person name="Brown A."/>
            <person name="Cahill P."/>
            <person name="Channer S."/>
            <person name="Cheshatsang Y."/>
            <person name="Chuda L."/>
            <person name="Citroen M."/>
            <person name="Collymore A."/>
            <person name="Cooke P."/>
            <person name="Costello M."/>
            <person name="D'Aco K."/>
            <person name="Daza R."/>
            <person name="De Haan G."/>
            <person name="DeGray S."/>
            <person name="DeMaso C."/>
            <person name="Dhargay N."/>
            <person name="Dooley K."/>
            <person name="Dooley E."/>
            <person name="Doricent M."/>
            <person name="Dorje P."/>
            <person name="Dorjee K."/>
            <person name="Dupes A."/>
            <person name="Elong R."/>
            <person name="Falk J."/>
            <person name="Farina A."/>
            <person name="Faro S."/>
            <person name="Ferguson D."/>
            <person name="Fisher S."/>
            <person name="Foley C.D."/>
            <person name="Franke A."/>
            <person name="Friedrich D."/>
            <person name="Gadbois L."/>
            <person name="Gearin G."/>
            <person name="Gearin C.R."/>
            <person name="Giannoukos G."/>
            <person name="Goode T."/>
            <person name="Graham J."/>
            <person name="Grandbois E."/>
            <person name="Grewal S."/>
            <person name="Gyaltsen K."/>
            <person name="Hafez N."/>
            <person name="Hagos B."/>
            <person name="Hall J."/>
            <person name="Henson C."/>
            <person name="Hollinger A."/>
            <person name="Honan T."/>
            <person name="Huard M.D."/>
            <person name="Hughes L."/>
            <person name="Hurhula B."/>
            <person name="Husby M.E."/>
            <person name="Kamat A."/>
            <person name="Kanga B."/>
            <person name="Kashin S."/>
            <person name="Khazanovich D."/>
            <person name="Kisner P."/>
            <person name="Lance K."/>
            <person name="Lara M."/>
            <person name="Lee W."/>
            <person name="Lennon N."/>
            <person name="Letendre F."/>
            <person name="LeVine R."/>
            <person name="Lipovsky A."/>
            <person name="Liu X."/>
            <person name="Liu J."/>
            <person name="Liu S."/>
            <person name="Lokyitsang T."/>
            <person name="Lokyitsang Y."/>
            <person name="Lubonja R."/>
            <person name="Lui A."/>
            <person name="MacDonald P."/>
            <person name="Magnisalis V."/>
            <person name="Maru K."/>
            <person name="Matthews C."/>
            <person name="McCusker W."/>
            <person name="McDonough S."/>
            <person name="Mehta T."/>
            <person name="Meldrim J."/>
            <person name="Meneus L."/>
            <person name="Mihai O."/>
            <person name="Mihalev A."/>
            <person name="Mihova T."/>
            <person name="Mittelman R."/>
            <person name="Mlenga V."/>
            <person name="Montmayeur A."/>
            <person name="Mulrain L."/>
            <person name="Navidi A."/>
            <person name="Naylor J."/>
            <person name="Negash T."/>
            <person name="Nguyen T."/>
            <person name="Nguyen N."/>
            <person name="Nicol R."/>
            <person name="Norbu C."/>
            <person name="Norbu N."/>
            <person name="Novod N."/>
            <person name="O'Neill B."/>
            <person name="Osman S."/>
            <person name="Markiewicz E."/>
            <person name="Oyono O.L."/>
            <person name="Patti C."/>
            <person name="Phunkhang P."/>
            <person name="Pierre F."/>
            <person name="Priest M."/>
            <person name="Raghuraman S."/>
            <person name="Rege F."/>
            <person name="Reyes R."/>
            <person name="Rise C."/>
            <person name="Rogov P."/>
            <person name="Ross K."/>
            <person name="Ryan E."/>
            <person name="Settipalli S."/>
            <person name="Shea T."/>
            <person name="Sherpa N."/>
            <person name="Shi L."/>
            <person name="Shih D."/>
            <person name="Sparrow T."/>
            <person name="Spaulding J."/>
            <person name="Stalker J."/>
            <person name="Stange-Thomann N."/>
            <person name="Stavropoulos S."/>
            <person name="Stone C."/>
            <person name="Strader C."/>
            <person name="Tesfaye S."/>
            <person name="Thomson T."/>
            <person name="Thoulutsang Y."/>
            <person name="Thoulutsang D."/>
            <person name="Topham K."/>
            <person name="Topping I."/>
            <person name="Tsamla T."/>
            <person name="Vassiliev H."/>
            <person name="Vo A."/>
            <person name="Wangchuk T."/>
            <person name="Wangdi T."/>
            <person name="Weiand M."/>
            <person name="Wilkinson J."/>
            <person name="Wilson A."/>
            <person name="Yadav S."/>
            <person name="Young G."/>
            <person name="Yu Q."/>
            <person name="Zembek L."/>
            <person name="Zhong D."/>
            <person name="Zimmer A."/>
            <person name="Zwirko Z."/>
            <person name="Jaffe D.B."/>
            <person name="Alvarez P."/>
            <person name="Brockman W."/>
            <person name="Butler J."/>
            <person name="Chin C."/>
            <person name="Gnerre S."/>
            <person name="Grabherr M."/>
            <person name="Kleber M."/>
            <person name="Mauceli E."/>
            <person name="MacCallum I."/>
        </authorList>
    </citation>
    <scope>NUCLEOTIDE SEQUENCE [LARGE SCALE GENOMIC DNA]</scope>
    <source>
        <strain evidence="16">Tucson 14030-0811.24</strain>
    </source>
</reference>
<keyword evidence="2" id="KW-0678">Repressor</keyword>
<feature type="compositionally biased region" description="Low complexity" evidence="13">
    <location>
        <begin position="849"/>
        <end position="866"/>
    </location>
</feature>
<dbReference type="InterPro" id="IPR059034">
    <property type="entry name" value="SH3_AEBP2_C"/>
</dbReference>
<keyword evidence="8" id="KW-0805">Transcription regulation</keyword>
<dbReference type="InterPro" id="IPR013087">
    <property type="entry name" value="Znf_C2H2_type"/>
</dbReference>
<dbReference type="GO" id="GO:0006357">
    <property type="term" value="P:regulation of transcription by RNA polymerase II"/>
    <property type="evidence" value="ECO:0007669"/>
    <property type="project" value="TreeGrafter"/>
</dbReference>
<dbReference type="STRING" id="7260.B4MNV2"/>
<feature type="compositionally biased region" description="Low complexity" evidence="13">
    <location>
        <begin position="958"/>
        <end position="980"/>
    </location>
</feature>
<feature type="region of interest" description="Disordered" evidence="13">
    <location>
        <begin position="495"/>
        <end position="648"/>
    </location>
</feature>
<evidence type="ECO:0000256" key="5">
    <source>
        <dbReference type="ARBA" id="ARBA00022771"/>
    </source>
</evidence>
<dbReference type="Gene3D" id="3.30.160.60">
    <property type="entry name" value="Classic Zinc Finger"/>
    <property type="match status" value="1"/>
</dbReference>
<evidence type="ECO:0000313" key="16">
    <source>
        <dbReference type="Proteomes" id="UP000007798"/>
    </source>
</evidence>
<evidence type="ECO:0000256" key="7">
    <source>
        <dbReference type="ARBA" id="ARBA00022853"/>
    </source>
</evidence>
<evidence type="ECO:0000256" key="13">
    <source>
        <dbReference type="SAM" id="MobiDB-lite"/>
    </source>
</evidence>
<dbReference type="PROSITE" id="PS00028">
    <property type="entry name" value="ZINC_FINGER_C2H2_1"/>
    <property type="match status" value="1"/>
</dbReference>
<evidence type="ECO:0000313" key="15">
    <source>
        <dbReference type="EMBL" id="EDW73791.2"/>
    </source>
</evidence>
<feature type="compositionally biased region" description="Polar residues" evidence="13">
    <location>
        <begin position="1361"/>
        <end position="1371"/>
    </location>
</feature>
<feature type="compositionally biased region" description="Gly residues" evidence="13">
    <location>
        <begin position="104"/>
        <end position="114"/>
    </location>
</feature>
<evidence type="ECO:0000256" key="1">
    <source>
        <dbReference type="ARBA" id="ARBA00004123"/>
    </source>
</evidence>
<comment type="subcellular location">
    <subcellularLocation>
        <location evidence="1">Nucleus</location>
    </subcellularLocation>
</comment>
<dbReference type="HOGENOM" id="CLU_246373_0_0_1"/>
<evidence type="ECO:0000256" key="10">
    <source>
        <dbReference type="ARBA" id="ARBA00023242"/>
    </source>
</evidence>
<keyword evidence="3" id="KW-0479">Metal-binding</keyword>
<dbReference type="GO" id="GO:0035098">
    <property type="term" value="C:ESC/E(Z) complex"/>
    <property type="evidence" value="ECO:0007669"/>
    <property type="project" value="TreeGrafter"/>
</dbReference>
<feature type="compositionally biased region" description="Pro residues" evidence="13">
    <location>
        <begin position="355"/>
        <end position="375"/>
    </location>
</feature>
<comment type="similarity">
    <text evidence="11">Belongs to the AEBP2/jing C2H2-type zinc-finger family.</text>
</comment>
<keyword evidence="6" id="KW-0862">Zinc</keyword>
<proteinExistence type="inferred from homology"/>
<feature type="compositionally biased region" description="Pro residues" evidence="13">
    <location>
        <begin position="501"/>
        <end position="512"/>
    </location>
</feature>
<protein>
    <recommendedName>
        <fullName evidence="14">C2H2-type domain-containing protein</fullName>
    </recommendedName>
</protein>
<feature type="compositionally biased region" description="Low complexity" evidence="13">
    <location>
        <begin position="527"/>
        <end position="537"/>
    </location>
</feature>
<feature type="region of interest" description="Disordered" evidence="13">
    <location>
        <begin position="1151"/>
        <end position="1171"/>
    </location>
</feature>
<feature type="compositionally biased region" description="Basic and acidic residues" evidence="13">
    <location>
        <begin position="1153"/>
        <end position="1163"/>
    </location>
</feature>
<evidence type="ECO:0000256" key="8">
    <source>
        <dbReference type="ARBA" id="ARBA00023015"/>
    </source>
</evidence>
<keyword evidence="4" id="KW-0677">Repeat</keyword>
<feature type="region of interest" description="Disordered" evidence="13">
    <location>
        <begin position="735"/>
        <end position="754"/>
    </location>
</feature>
<dbReference type="SMART" id="SM00355">
    <property type="entry name" value="ZnF_C2H2"/>
    <property type="match status" value="3"/>
</dbReference>
<feature type="region of interest" description="Disordered" evidence="13">
    <location>
        <begin position="1"/>
        <end position="133"/>
    </location>
</feature>
<feature type="compositionally biased region" description="Low complexity" evidence="13">
    <location>
        <begin position="898"/>
        <end position="909"/>
    </location>
</feature>
<feature type="region of interest" description="Disordered" evidence="13">
    <location>
        <begin position="771"/>
        <end position="797"/>
    </location>
</feature>
<feature type="compositionally biased region" description="Acidic residues" evidence="13">
    <location>
        <begin position="1310"/>
        <end position="1349"/>
    </location>
</feature>
<feature type="region of interest" description="Disordered" evidence="13">
    <location>
        <begin position="834"/>
        <end position="1005"/>
    </location>
</feature>
<gene>
    <name evidence="15" type="primary">Dwil\GK19503</name>
    <name evidence="15" type="ORF">Dwil_GK19503</name>
</gene>
<feature type="domain" description="C2H2-type" evidence="14">
    <location>
        <begin position="1123"/>
        <end position="1152"/>
    </location>
</feature>
<feature type="compositionally biased region" description="Low complexity" evidence="13">
    <location>
        <begin position="286"/>
        <end position="315"/>
    </location>
</feature>
<dbReference type="InterPro" id="IPR052130">
    <property type="entry name" value="AEBP2/jing_C2H2-ZnF"/>
</dbReference>
<evidence type="ECO:0000256" key="9">
    <source>
        <dbReference type="ARBA" id="ARBA00023163"/>
    </source>
</evidence>
<evidence type="ECO:0000256" key="6">
    <source>
        <dbReference type="ARBA" id="ARBA00022833"/>
    </source>
</evidence>
<dbReference type="eggNOG" id="KOG1721">
    <property type="taxonomic scope" value="Eukaryota"/>
</dbReference>
<dbReference type="Pfam" id="PF26014">
    <property type="entry name" value="SH3_AEBP2_C"/>
    <property type="match status" value="1"/>
</dbReference>
<evidence type="ECO:0000256" key="3">
    <source>
        <dbReference type="ARBA" id="ARBA00022723"/>
    </source>
</evidence>
<keyword evidence="7" id="KW-0156">Chromatin regulator</keyword>
<feature type="region of interest" description="Disordered" evidence="13">
    <location>
        <begin position="1303"/>
        <end position="1412"/>
    </location>
</feature>
<keyword evidence="9" id="KW-0804">Transcription</keyword>
<dbReference type="InParanoid" id="B4MNV2"/>
<keyword evidence="5 12" id="KW-0863">Zinc-finger</keyword>
<feature type="compositionally biased region" description="Polar residues" evidence="13">
    <location>
        <begin position="619"/>
        <end position="630"/>
    </location>
</feature>
<dbReference type="FunCoup" id="B4MNV2">
    <property type="interactions" value="350"/>
</dbReference>
<feature type="compositionally biased region" description="Low complexity" evidence="13">
    <location>
        <begin position="988"/>
        <end position="1005"/>
    </location>
</feature>
<keyword evidence="16" id="KW-1185">Reference proteome</keyword>
<evidence type="ECO:0000256" key="12">
    <source>
        <dbReference type="PROSITE-ProRule" id="PRU00042"/>
    </source>
</evidence>
<name>B4MNV2_DROWI</name>
<dbReference type="OrthoDB" id="9984614at2759"/>
<sequence length="1412" mass="148647">MPPQILSTSSTSNSSSASSSAPATAASTATATASTPAPATFSPSQGINTAKVTTTTPSTTMTTPQRNPNMLPTLQWPWNTNLGSTSTAVPASVANKKRSAGGVMATGGTTGGLGTNEHTTAVGAKKSRGDPLEASKRLKSIALEESQTKITGFFKSQMKASPGGKLSPPPPATTTTTSTASVSASTPNQLTMSTPATTASLNKYFNILSQLKEQKQQQAAAAAAAAAALATPPPTVTMTTPAPPPMIIATTGATASTSLPVPALKKIERSTKQPAKIAQVAPNLRKTPSSSSSSSSSNGSNSSSSSTSSATTGKSPAKKHVAIAPRTPEMKQLMQQNKSSAMVYRTPCQKLAAAPAPPPPPLPTAVNPPPPPQPTANPTLYQLPAVQLPNLVQLPPQLAAAANIMQLNNVAKAAVAAAANNNAAAQAAQAAQAAAAQFFLNGTVFKLQQVTTATTTTATTATAAAAQAGGGVNPFGLLSTNELQELFIKQQQFQQLQTKPPTLPSLPAPAPPTAAQCSSIFEPTPEQQQQQQQQQQQSMITASNPPAPALPPLANGTNSNNTATNQQGPPPQRVMAKAPPTIMHSSSQPPPLVTISSSSTSTGKRPNTSSAGVKPYQKRMQTQPPQSQKTKFIATPTTPPPLVPTSSNKEMVPALRKTNNVNTVSVPTPPLVSIAPSKLIPTLSLAKPPPTQQIPIQMQTQISPPAPDLFDLVKNSNGAISIVAKPTMTITMTSPLPFSSPSSRSSPALSSSNSCTLSAFSKISKIETTTETTTKMSKAVAPQSFAGQLPQTRTPPVVEHEPLPELLQDCSNSNSNSNSCSSYSNSVSSAADLSLEASTPASPSPAPSPSGSSSGSGSASGRRAASQTDMLSEMVTSSCISSGGEDCSQTTQSTTGMSPPLSVVVAAAALPPPPPASSTSSGSSNYDEEDDKSESVGSSESHKRLRDLPTPESGIGGSLSNSESSNSIIDASSSLKSISACPPTSAHSDSNSSLPPASPDDSSSTAATMVDVALAESASKTLPKSAISPILSQPKTIRFPAGAGGSGGKAGAKRHDGVCYWDKCNKKHESNSKLLDHMQTHHVNTQTGPFACLWVGCKVYNKESCSRRWLERHVLSHGGSKQFKCIVEGCGLRFGSQLALQKHVNNHFNATDNIKESTSKRTSDPPVPKQLRKNGKKLRYRRQPFSARMFDFFDTGIMEGLQHRLRQISTLTNGAQAITFQGQCLMRRRNSQGCYECFVRWSPREIISDEWLPECPNRTRQHTKVLHIKHMRPAEKTRVESLLSTAFKLRYDAQLFADDYNVNEQQEQNSDYDSEDCNEDDDEDEDDEEDDDEGENDYDDDDEEEEDDGISASISSRSASNETVSSYQQVLTIAKLQMQQRRKHPRKPPKIRPPNNPHQQSHLVPTDALVPI</sequence>